<gene>
    <name evidence="1" type="ORF">ERUC_LOCUS42522</name>
</gene>
<dbReference type="Proteomes" id="UP001642260">
    <property type="component" value="Unassembled WGS sequence"/>
</dbReference>
<evidence type="ECO:0000313" key="1">
    <source>
        <dbReference type="EMBL" id="CAH8390039.1"/>
    </source>
</evidence>
<reference evidence="1 2" key="1">
    <citation type="submission" date="2022-03" db="EMBL/GenBank/DDBJ databases">
        <authorList>
            <person name="Macdonald S."/>
            <person name="Ahmed S."/>
            <person name="Newling K."/>
        </authorList>
    </citation>
    <scope>NUCLEOTIDE SEQUENCE [LARGE SCALE GENOMIC DNA]</scope>
</reference>
<sequence length="83" mass="9142">MTRRCILCTSSLSSRENMQNGCAEVASVLKYSKLMTEARGHDDIVKVVQRDLRILNDITGNLDAEKSKKVSLGQEIASIGEES</sequence>
<dbReference type="EMBL" id="CAKOAT010874042">
    <property type="protein sequence ID" value="CAH8390039.1"/>
    <property type="molecule type" value="Genomic_DNA"/>
</dbReference>
<organism evidence="1 2">
    <name type="scientific">Eruca vesicaria subsp. sativa</name>
    <name type="common">Garden rocket</name>
    <name type="synonym">Eruca sativa</name>
    <dbReference type="NCBI Taxonomy" id="29727"/>
    <lineage>
        <taxon>Eukaryota</taxon>
        <taxon>Viridiplantae</taxon>
        <taxon>Streptophyta</taxon>
        <taxon>Embryophyta</taxon>
        <taxon>Tracheophyta</taxon>
        <taxon>Spermatophyta</taxon>
        <taxon>Magnoliopsida</taxon>
        <taxon>eudicotyledons</taxon>
        <taxon>Gunneridae</taxon>
        <taxon>Pentapetalae</taxon>
        <taxon>rosids</taxon>
        <taxon>malvids</taxon>
        <taxon>Brassicales</taxon>
        <taxon>Brassicaceae</taxon>
        <taxon>Brassiceae</taxon>
        <taxon>Eruca</taxon>
    </lineage>
</organism>
<proteinExistence type="predicted"/>
<accession>A0ABC8M1P7</accession>
<protein>
    <submittedName>
        <fullName evidence="1">Uncharacterized protein</fullName>
    </submittedName>
</protein>
<keyword evidence="2" id="KW-1185">Reference proteome</keyword>
<evidence type="ECO:0000313" key="2">
    <source>
        <dbReference type="Proteomes" id="UP001642260"/>
    </source>
</evidence>
<dbReference type="AlphaFoldDB" id="A0ABC8M1P7"/>
<name>A0ABC8M1P7_ERUVS</name>
<comment type="caution">
    <text evidence="1">The sequence shown here is derived from an EMBL/GenBank/DDBJ whole genome shotgun (WGS) entry which is preliminary data.</text>
</comment>